<name>A0A6M6E6Q3_PRIMG</name>
<evidence type="ECO:0000313" key="1">
    <source>
        <dbReference type="EMBL" id="QJX80207.1"/>
    </source>
</evidence>
<accession>A0A6M6E6Q3</accession>
<evidence type="ECO:0008006" key="3">
    <source>
        <dbReference type="Google" id="ProtNLM"/>
    </source>
</evidence>
<dbReference type="Proteomes" id="UP000501076">
    <property type="component" value="Plasmid pFDU301A"/>
</dbReference>
<gene>
    <name evidence="1" type="ORF">FDZ14_29360</name>
</gene>
<geneLocation type="plasmid" evidence="2">
    <name>pfdu301a</name>
</geneLocation>
<dbReference type="EMBL" id="CP045273">
    <property type="protein sequence ID" value="QJX80207.1"/>
    <property type="molecule type" value="Genomic_DNA"/>
</dbReference>
<reference evidence="1 2" key="1">
    <citation type="submission" date="2019-10" db="EMBL/GenBank/DDBJ databases">
        <title>Complete genome sequences for adaption low water activity.</title>
        <authorList>
            <person name="Zhao L."/>
            <person name="Zhong J."/>
        </authorList>
    </citation>
    <scope>NUCLEOTIDE SEQUENCE [LARGE SCALE GENOMIC DNA]</scope>
    <source>
        <strain evidence="1 2">FDU301</strain>
        <plasmid evidence="2">pfdu301a</plasmid>
    </source>
</reference>
<protein>
    <recommendedName>
        <fullName evidence="3">WGR domain-containing protein</fullName>
    </recommendedName>
</protein>
<dbReference type="RefSeq" id="WP_171778190.1">
    <property type="nucleotide sequence ID" value="NZ_CP045273.1"/>
</dbReference>
<organism evidence="1 2">
    <name type="scientific">Priestia megaterium</name>
    <name type="common">Bacillus megaterium</name>
    <dbReference type="NCBI Taxonomy" id="1404"/>
    <lineage>
        <taxon>Bacteria</taxon>
        <taxon>Bacillati</taxon>
        <taxon>Bacillota</taxon>
        <taxon>Bacilli</taxon>
        <taxon>Bacillales</taxon>
        <taxon>Bacillaceae</taxon>
        <taxon>Priestia</taxon>
    </lineage>
</organism>
<evidence type="ECO:0000313" key="2">
    <source>
        <dbReference type="Proteomes" id="UP000501076"/>
    </source>
</evidence>
<proteinExistence type="predicted"/>
<dbReference type="AlphaFoldDB" id="A0A6M6E6Q3"/>
<keyword evidence="1" id="KW-0614">Plasmid</keyword>
<sequence length="183" mass="21837">MTKQKEWPKELVFIDLNSGRFEFFNIELIKLGYNNFQVVFHQGKFNNKGRNVIHRFNGEDSYLKAKKLAYNKFYEVKSEGYIRKEKMEEAILNAVKQEQKVDNEKKYKKKKTTYKAKTTNKCVCDLCKQPIHFSLYEKINSWGRAEGNWDYELNSPLYKKVVCLDCQIDKGIFQKRIDNSFEL</sequence>